<feature type="chain" id="PRO_5035157136" description="Polymerase/histidinol phosphatase N-terminal domain-containing protein" evidence="2">
    <location>
        <begin position="24"/>
        <end position="462"/>
    </location>
</feature>
<evidence type="ECO:0000313" key="4">
    <source>
        <dbReference type="Proteomes" id="UP000650524"/>
    </source>
</evidence>
<dbReference type="SUPFAM" id="SSF89550">
    <property type="entry name" value="PHP domain-like"/>
    <property type="match status" value="1"/>
</dbReference>
<gene>
    <name evidence="3" type="ORF">H8E19_15045</name>
</gene>
<keyword evidence="2" id="KW-0732">Signal</keyword>
<evidence type="ECO:0008006" key="5">
    <source>
        <dbReference type="Google" id="ProtNLM"/>
    </source>
</evidence>
<feature type="transmembrane region" description="Helical" evidence="1">
    <location>
        <begin position="201"/>
        <end position="219"/>
    </location>
</feature>
<name>A0A8J6T8Q8_9DELT</name>
<keyword evidence="1" id="KW-1133">Transmembrane helix</keyword>
<comment type="caution">
    <text evidence="3">The sequence shown here is derived from an EMBL/GenBank/DDBJ whole genome shotgun (WGS) entry which is preliminary data.</text>
</comment>
<dbReference type="EMBL" id="JACNJD010000306">
    <property type="protein sequence ID" value="MBC8178719.1"/>
    <property type="molecule type" value="Genomic_DNA"/>
</dbReference>
<keyword evidence="1" id="KW-0472">Membrane</keyword>
<evidence type="ECO:0000313" key="3">
    <source>
        <dbReference type="EMBL" id="MBC8178719.1"/>
    </source>
</evidence>
<proteinExistence type="predicted"/>
<dbReference type="AlphaFoldDB" id="A0A8J6T8Q8"/>
<dbReference type="Proteomes" id="UP000650524">
    <property type="component" value="Unassembled WGS sequence"/>
</dbReference>
<accession>A0A8J6T8Q8</accession>
<keyword evidence="1" id="KW-0812">Transmembrane</keyword>
<evidence type="ECO:0000256" key="1">
    <source>
        <dbReference type="SAM" id="Phobius"/>
    </source>
</evidence>
<feature type="signal peptide" evidence="2">
    <location>
        <begin position="1"/>
        <end position="23"/>
    </location>
</feature>
<evidence type="ECO:0000256" key="2">
    <source>
        <dbReference type="SAM" id="SignalP"/>
    </source>
</evidence>
<dbReference type="Gene3D" id="3.20.20.140">
    <property type="entry name" value="Metal-dependent hydrolases"/>
    <property type="match status" value="1"/>
</dbReference>
<organism evidence="3 4">
    <name type="scientific">Candidatus Desulfacyla euxinica</name>
    <dbReference type="NCBI Taxonomy" id="2841693"/>
    <lineage>
        <taxon>Bacteria</taxon>
        <taxon>Deltaproteobacteria</taxon>
        <taxon>Candidatus Desulfacyla</taxon>
    </lineage>
</organism>
<sequence length="462" mass="53011">MYLKKLVFLIPAFIFLCFHSVTAADYVQVAGLIDTRTTFSDGALDLESLVELAKLRGFSVLFINDHDRMVMEYGLFPLENVLRKKVERNSINKEGAKKYLNAIRDVQQRHPDMIIIPGSETSPFYYWTGSYFKGNLTAHNAEKRFLSIGMDKPDDYKDLPIIHNGFSMHYTKYLWPQLTAFLISFILALYLIRWKGFCRKLGLVISGLSLLFFANANPFRSSPFDQYHGPQGIAPYQLVIDYVNSRGGMTFWNYPETRSGVRRMGPIRVDTPPYPEILYETRDYTGFAALYGDTITVTEPGNIWDRVLLEYCVGQRRRPPWGISTADFHKDGGSGEKLGNFPTVFLVSNKTKEKILFAMKHGRMYAYRGQYPQQLVLNDFLVSSLGSKTKGISGDEITLNEHPRIHVFLSSKMPTKNRVSVRLIRCGKVIETFDGLLPMQIDYEDEYLKPGQKIYYMTFGHL</sequence>
<feature type="transmembrane region" description="Helical" evidence="1">
    <location>
        <begin position="173"/>
        <end position="192"/>
    </location>
</feature>
<dbReference type="InterPro" id="IPR016195">
    <property type="entry name" value="Pol/histidinol_Pase-like"/>
</dbReference>
<reference evidence="3 4" key="1">
    <citation type="submission" date="2020-08" db="EMBL/GenBank/DDBJ databases">
        <title>Bridging the membrane lipid divide: bacteria of the FCB group superphylum have the potential to synthesize archaeal ether lipids.</title>
        <authorList>
            <person name="Villanueva L."/>
            <person name="Von Meijenfeldt F.A.B."/>
            <person name="Westbye A.B."/>
            <person name="Yadav S."/>
            <person name="Hopmans E.C."/>
            <person name="Dutilh B.E."/>
            <person name="Sinninghe Damste J.S."/>
        </authorList>
    </citation>
    <scope>NUCLEOTIDE SEQUENCE [LARGE SCALE GENOMIC DNA]</scope>
    <source>
        <strain evidence="3">NIOZ-UU27</strain>
    </source>
</reference>
<protein>
    <recommendedName>
        <fullName evidence="5">Polymerase/histidinol phosphatase N-terminal domain-containing protein</fullName>
    </recommendedName>
</protein>